<dbReference type="RefSeq" id="WP_168880922.1">
    <property type="nucleotide sequence ID" value="NZ_JABAIL010000001.1"/>
</dbReference>
<sequence>MRKITLTLGILLSTILCHAVDLDKITDEHLSRVKGVEYNETNAKSFVEQYIGIFSEGKSDYLFHTETEELVALFKGGIQKAKMIEVVKTSGMTNVYFMINDVMIHTSYKNSTGEMYMCRFKKDGIDIK</sequence>
<accession>A0A7X8XUC1</accession>
<evidence type="ECO:0008006" key="4">
    <source>
        <dbReference type="Google" id="ProtNLM"/>
    </source>
</evidence>
<evidence type="ECO:0000313" key="2">
    <source>
        <dbReference type="EMBL" id="NLR90213.1"/>
    </source>
</evidence>
<evidence type="ECO:0000256" key="1">
    <source>
        <dbReference type="SAM" id="SignalP"/>
    </source>
</evidence>
<comment type="caution">
    <text evidence="2">The sequence shown here is derived from an EMBL/GenBank/DDBJ whole genome shotgun (WGS) entry which is preliminary data.</text>
</comment>
<feature type="chain" id="PRO_5031299876" description="DUF3887 domain-containing protein" evidence="1">
    <location>
        <begin position="20"/>
        <end position="128"/>
    </location>
</feature>
<name>A0A7X8XUC1_9BACT</name>
<reference evidence="2 3" key="1">
    <citation type="submission" date="2020-04" db="EMBL/GenBank/DDBJ databases">
        <title>Flammeovirga sp. SR4, a novel species isolated from seawater.</title>
        <authorList>
            <person name="Wang X."/>
        </authorList>
    </citation>
    <scope>NUCLEOTIDE SEQUENCE [LARGE SCALE GENOMIC DNA]</scope>
    <source>
        <strain evidence="2 3">SR4</strain>
    </source>
</reference>
<organism evidence="2 3">
    <name type="scientific">Flammeovirga agarivorans</name>
    <dbReference type="NCBI Taxonomy" id="2726742"/>
    <lineage>
        <taxon>Bacteria</taxon>
        <taxon>Pseudomonadati</taxon>
        <taxon>Bacteroidota</taxon>
        <taxon>Cytophagia</taxon>
        <taxon>Cytophagales</taxon>
        <taxon>Flammeovirgaceae</taxon>
        <taxon>Flammeovirga</taxon>
    </lineage>
</organism>
<gene>
    <name evidence="2" type="ORF">HGP29_03300</name>
</gene>
<feature type="signal peptide" evidence="1">
    <location>
        <begin position="1"/>
        <end position="19"/>
    </location>
</feature>
<evidence type="ECO:0000313" key="3">
    <source>
        <dbReference type="Proteomes" id="UP000585050"/>
    </source>
</evidence>
<dbReference type="EMBL" id="JABAIL010000001">
    <property type="protein sequence ID" value="NLR90213.1"/>
    <property type="molecule type" value="Genomic_DNA"/>
</dbReference>
<keyword evidence="1" id="KW-0732">Signal</keyword>
<protein>
    <recommendedName>
        <fullName evidence="4">DUF3887 domain-containing protein</fullName>
    </recommendedName>
</protein>
<keyword evidence="3" id="KW-1185">Reference proteome</keyword>
<proteinExistence type="predicted"/>
<dbReference type="Proteomes" id="UP000585050">
    <property type="component" value="Unassembled WGS sequence"/>
</dbReference>
<dbReference type="AlphaFoldDB" id="A0A7X8XUC1"/>